<gene>
    <name evidence="1" type="ORF">ACFQ4G_11035</name>
</gene>
<sequence length="69" mass="7661">MTIDSLRCRLDRLEARCWPAGYCGAIRILTEDDADSERQVAALRAAGQRASGVMVIDRRIIDPGQRSTL</sequence>
<accession>A0ABW3WZY7</accession>
<keyword evidence="2" id="KW-1185">Reference proteome</keyword>
<evidence type="ECO:0000313" key="1">
    <source>
        <dbReference type="EMBL" id="MFD1302110.1"/>
    </source>
</evidence>
<comment type="caution">
    <text evidence="1">The sequence shown here is derived from an EMBL/GenBank/DDBJ whole genome shotgun (WGS) entry which is preliminary data.</text>
</comment>
<dbReference type="Proteomes" id="UP001597176">
    <property type="component" value="Unassembled WGS sequence"/>
</dbReference>
<dbReference type="RefSeq" id="WP_238207738.1">
    <property type="nucleotide sequence ID" value="NZ_JBHTND010000013.1"/>
</dbReference>
<dbReference type="EMBL" id="JBHTND010000013">
    <property type="protein sequence ID" value="MFD1302110.1"/>
    <property type="molecule type" value="Genomic_DNA"/>
</dbReference>
<evidence type="ECO:0000313" key="2">
    <source>
        <dbReference type="Proteomes" id="UP001597176"/>
    </source>
</evidence>
<protein>
    <submittedName>
        <fullName evidence="1">Uncharacterized protein</fullName>
    </submittedName>
</protein>
<organism evidence="1 2">
    <name type="scientific">Methylobacterium marchantiae</name>
    <dbReference type="NCBI Taxonomy" id="600331"/>
    <lineage>
        <taxon>Bacteria</taxon>
        <taxon>Pseudomonadati</taxon>
        <taxon>Pseudomonadota</taxon>
        <taxon>Alphaproteobacteria</taxon>
        <taxon>Hyphomicrobiales</taxon>
        <taxon>Methylobacteriaceae</taxon>
        <taxon>Methylobacterium</taxon>
    </lineage>
</organism>
<reference evidence="2" key="1">
    <citation type="journal article" date="2019" name="Int. J. Syst. Evol. Microbiol.">
        <title>The Global Catalogue of Microorganisms (GCM) 10K type strain sequencing project: providing services to taxonomists for standard genome sequencing and annotation.</title>
        <authorList>
            <consortium name="The Broad Institute Genomics Platform"/>
            <consortium name="The Broad Institute Genome Sequencing Center for Infectious Disease"/>
            <person name="Wu L."/>
            <person name="Ma J."/>
        </authorList>
    </citation>
    <scope>NUCLEOTIDE SEQUENCE [LARGE SCALE GENOMIC DNA]</scope>
    <source>
        <strain evidence="2">CCUG 56108</strain>
    </source>
</reference>
<name>A0ABW3WZY7_9HYPH</name>
<proteinExistence type="predicted"/>